<dbReference type="SUPFAM" id="SSF52540">
    <property type="entry name" value="P-loop containing nucleoside triphosphate hydrolases"/>
    <property type="match status" value="1"/>
</dbReference>
<dbReference type="GO" id="GO:0005886">
    <property type="term" value="C:plasma membrane"/>
    <property type="evidence" value="ECO:0007669"/>
    <property type="project" value="UniProtKB-SubCell"/>
</dbReference>
<evidence type="ECO:0000256" key="4">
    <source>
        <dbReference type="ARBA" id="ARBA00022840"/>
    </source>
</evidence>
<sequence length="480" mass="54907">MTNTVFDNPQYYDKLAIIQRDSQAISNILWSTLSLISGIISIIISFGILCNTSMKYGILIIISVIPSIISNRIFAQKVFNLSISQIKNERKASYLLYLATQREYAQNVRLFNIGSSLNLRYTQIWNSMFLVKKKLLKKRFLMIALLQLLPEIIILYINLDVAFKVIDQIMIVGDFVLYSGLITQLWSSLIQATSSGLDVYDNKMKIDSIQSIKEFSNTTIQSGKRSISQIKKIEFSDVYFKYPGSSKYILKGVNFTVLENEKIALVGVNGSGKTTIIKLLLRFYDTTKGLILINDKNILEYELDELRNCFGTYFQNSLNFGFSIKDNITIKESLREFKDIDIINILKLIGGNNILKKINNNINIYLTRMFDEDGIEISGGEHQKIALARTFFDQNSAIILDEPSSALDPESEENIFKLIQSNYNEKMVFFTSHRLTNIFLADKILVLQDGIIIENGSRDELLKNGEKFAELYEYQASKFK</sequence>
<dbReference type="PROSITE" id="PS50893">
    <property type="entry name" value="ABC_TRANSPORTER_2"/>
    <property type="match status" value="1"/>
</dbReference>
<feature type="transmembrane region" description="Helical" evidence="7">
    <location>
        <begin position="54"/>
        <end position="74"/>
    </location>
</feature>
<name>A0A6I1MS01_9CLOT</name>
<dbReference type="EMBL" id="WHJC01000381">
    <property type="protein sequence ID" value="MPQ44977.1"/>
    <property type="molecule type" value="Genomic_DNA"/>
</dbReference>
<dbReference type="OrthoDB" id="2328604at2"/>
<keyword evidence="11" id="KW-1185">Reference proteome</keyword>
<evidence type="ECO:0000256" key="5">
    <source>
        <dbReference type="ARBA" id="ARBA00022989"/>
    </source>
</evidence>
<dbReference type="GO" id="GO:0034040">
    <property type="term" value="F:ATPase-coupled lipid transmembrane transporter activity"/>
    <property type="evidence" value="ECO:0007669"/>
    <property type="project" value="TreeGrafter"/>
</dbReference>
<feature type="transmembrane region" description="Helical" evidence="7">
    <location>
        <begin position="28"/>
        <end position="48"/>
    </location>
</feature>
<evidence type="ECO:0000256" key="6">
    <source>
        <dbReference type="ARBA" id="ARBA00023136"/>
    </source>
</evidence>
<dbReference type="InterPro" id="IPR039421">
    <property type="entry name" value="Type_1_exporter"/>
</dbReference>
<comment type="caution">
    <text evidence="10">The sequence shown here is derived from an EMBL/GenBank/DDBJ whole genome shotgun (WGS) entry which is preliminary data.</text>
</comment>
<evidence type="ECO:0000259" key="8">
    <source>
        <dbReference type="PROSITE" id="PS50893"/>
    </source>
</evidence>
<protein>
    <submittedName>
        <fullName evidence="10">ATP-binding cassette domain-containing protein</fullName>
    </submittedName>
</protein>
<keyword evidence="2 7" id="KW-0812">Transmembrane</keyword>
<comment type="subcellular location">
    <subcellularLocation>
        <location evidence="1">Cell membrane</location>
        <topology evidence="1">Multi-pass membrane protein</topology>
    </subcellularLocation>
</comment>
<evidence type="ECO:0000256" key="7">
    <source>
        <dbReference type="SAM" id="Phobius"/>
    </source>
</evidence>
<feature type="transmembrane region" description="Helical" evidence="7">
    <location>
        <begin position="140"/>
        <end position="159"/>
    </location>
</feature>
<organism evidence="10 11">
    <name type="scientific">Clostridium tarantellae</name>
    <dbReference type="NCBI Taxonomy" id="39493"/>
    <lineage>
        <taxon>Bacteria</taxon>
        <taxon>Bacillati</taxon>
        <taxon>Bacillota</taxon>
        <taxon>Clostridia</taxon>
        <taxon>Eubacteriales</taxon>
        <taxon>Clostridiaceae</taxon>
        <taxon>Clostridium</taxon>
    </lineage>
</organism>
<dbReference type="InterPro" id="IPR036640">
    <property type="entry name" value="ABC1_TM_sf"/>
</dbReference>
<dbReference type="PANTHER" id="PTHR24221:SF646">
    <property type="entry name" value="HAEMOLYSIN SECRETION ATP-BINDING PROTEIN"/>
    <property type="match status" value="1"/>
</dbReference>
<dbReference type="GO" id="GO:0140359">
    <property type="term" value="F:ABC-type transporter activity"/>
    <property type="evidence" value="ECO:0007669"/>
    <property type="project" value="InterPro"/>
</dbReference>
<evidence type="ECO:0000313" key="10">
    <source>
        <dbReference type="EMBL" id="MPQ44977.1"/>
    </source>
</evidence>
<dbReference type="PROSITE" id="PS50929">
    <property type="entry name" value="ABC_TM1F"/>
    <property type="match status" value="1"/>
</dbReference>
<feature type="domain" description="ABC transporter" evidence="8">
    <location>
        <begin position="233"/>
        <end position="474"/>
    </location>
</feature>
<dbReference type="InterPro" id="IPR027417">
    <property type="entry name" value="P-loop_NTPase"/>
</dbReference>
<dbReference type="InterPro" id="IPR003439">
    <property type="entry name" value="ABC_transporter-like_ATP-bd"/>
</dbReference>
<feature type="domain" description="ABC transmembrane type-1" evidence="9">
    <location>
        <begin position="1"/>
        <end position="201"/>
    </location>
</feature>
<keyword evidence="5 7" id="KW-1133">Transmembrane helix</keyword>
<evidence type="ECO:0000256" key="2">
    <source>
        <dbReference type="ARBA" id="ARBA00022692"/>
    </source>
</evidence>
<dbReference type="AlphaFoldDB" id="A0A6I1MS01"/>
<dbReference type="CDD" id="cd03228">
    <property type="entry name" value="ABCC_MRP_Like"/>
    <property type="match status" value="1"/>
</dbReference>
<dbReference type="InterPro" id="IPR011527">
    <property type="entry name" value="ABC1_TM_dom"/>
</dbReference>
<keyword evidence="3" id="KW-0547">Nucleotide-binding</keyword>
<dbReference type="GO" id="GO:0005524">
    <property type="term" value="F:ATP binding"/>
    <property type="evidence" value="ECO:0007669"/>
    <property type="project" value="UniProtKB-KW"/>
</dbReference>
<gene>
    <name evidence="10" type="ORF">GBZ86_14705</name>
</gene>
<keyword evidence="4 10" id="KW-0067">ATP-binding</keyword>
<dbReference type="SUPFAM" id="SSF90123">
    <property type="entry name" value="ABC transporter transmembrane region"/>
    <property type="match status" value="1"/>
</dbReference>
<evidence type="ECO:0000259" key="9">
    <source>
        <dbReference type="PROSITE" id="PS50929"/>
    </source>
</evidence>
<evidence type="ECO:0000256" key="3">
    <source>
        <dbReference type="ARBA" id="ARBA00022741"/>
    </source>
</evidence>
<dbReference type="Gene3D" id="3.40.50.300">
    <property type="entry name" value="P-loop containing nucleotide triphosphate hydrolases"/>
    <property type="match status" value="1"/>
</dbReference>
<proteinExistence type="predicted"/>
<dbReference type="PANTHER" id="PTHR24221">
    <property type="entry name" value="ATP-BINDING CASSETTE SUB-FAMILY B"/>
    <property type="match status" value="1"/>
</dbReference>
<evidence type="ECO:0000256" key="1">
    <source>
        <dbReference type="ARBA" id="ARBA00004651"/>
    </source>
</evidence>
<dbReference type="GO" id="GO:0016887">
    <property type="term" value="F:ATP hydrolysis activity"/>
    <property type="evidence" value="ECO:0007669"/>
    <property type="project" value="InterPro"/>
</dbReference>
<accession>A0A6I1MS01</accession>
<reference evidence="10 11" key="1">
    <citation type="submission" date="2019-10" db="EMBL/GenBank/DDBJ databases">
        <title>The Genome Sequence of Clostridium tarantellae Isolated from Fish Brain.</title>
        <authorList>
            <person name="Bano L."/>
            <person name="Kiel M."/>
            <person name="Sales G."/>
            <person name="Doxey A.C."/>
            <person name="Mansfield M.J."/>
            <person name="Schiavone M."/>
            <person name="Rossetto O."/>
            <person name="Pirazzini M."/>
            <person name="Dobrindt U."/>
            <person name="Montecucco C."/>
        </authorList>
    </citation>
    <scope>NUCLEOTIDE SEQUENCE [LARGE SCALE GENOMIC DNA]</scope>
    <source>
        <strain evidence="10 11">DSM 3997</strain>
    </source>
</reference>
<evidence type="ECO:0000313" key="11">
    <source>
        <dbReference type="Proteomes" id="UP000430345"/>
    </source>
</evidence>
<dbReference type="RefSeq" id="WP_152891894.1">
    <property type="nucleotide sequence ID" value="NZ_WHJC01000381.1"/>
</dbReference>
<dbReference type="Gene3D" id="1.20.1560.10">
    <property type="entry name" value="ABC transporter type 1, transmembrane domain"/>
    <property type="match status" value="1"/>
</dbReference>
<keyword evidence="6 7" id="KW-0472">Membrane</keyword>
<dbReference type="Proteomes" id="UP000430345">
    <property type="component" value="Unassembled WGS sequence"/>
</dbReference>
<dbReference type="Pfam" id="PF00005">
    <property type="entry name" value="ABC_tran"/>
    <property type="match status" value="1"/>
</dbReference>
<dbReference type="SMART" id="SM00382">
    <property type="entry name" value="AAA"/>
    <property type="match status" value="1"/>
</dbReference>
<dbReference type="InterPro" id="IPR003593">
    <property type="entry name" value="AAA+_ATPase"/>
</dbReference>